<accession>W4KKM1</accession>
<dbReference type="Proteomes" id="UP000030671">
    <property type="component" value="Unassembled WGS sequence"/>
</dbReference>
<feature type="compositionally biased region" description="Pro residues" evidence="1">
    <location>
        <begin position="58"/>
        <end position="68"/>
    </location>
</feature>
<dbReference type="InParanoid" id="W4KKM1"/>
<evidence type="ECO:0000256" key="1">
    <source>
        <dbReference type="SAM" id="MobiDB-lite"/>
    </source>
</evidence>
<evidence type="ECO:0000313" key="2">
    <source>
        <dbReference type="EMBL" id="ETW86393.1"/>
    </source>
</evidence>
<feature type="region of interest" description="Disordered" evidence="1">
    <location>
        <begin position="1"/>
        <end position="83"/>
    </location>
</feature>
<feature type="non-terminal residue" evidence="2">
    <location>
        <position position="1"/>
    </location>
</feature>
<reference evidence="2 3" key="1">
    <citation type="journal article" date="2012" name="New Phytol.">
        <title>Insight into trade-off between wood decay and parasitism from the genome of a fungal forest pathogen.</title>
        <authorList>
            <person name="Olson A."/>
            <person name="Aerts A."/>
            <person name="Asiegbu F."/>
            <person name="Belbahri L."/>
            <person name="Bouzid O."/>
            <person name="Broberg A."/>
            <person name="Canback B."/>
            <person name="Coutinho P.M."/>
            <person name="Cullen D."/>
            <person name="Dalman K."/>
            <person name="Deflorio G."/>
            <person name="van Diepen L.T."/>
            <person name="Dunand C."/>
            <person name="Duplessis S."/>
            <person name="Durling M."/>
            <person name="Gonthier P."/>
            <person name="Grimwood J."/>
            <person name="Fossdal C.G."/>
            <person name="Hansson D."/>
            <person name="Henrissat B."/>
            <person name="Hietala A."/>
            <person name="Himmelstrand K."/>
            <person name="Hoffmeister D."/>
            <person name="Hogberg N."/>
            <person name="James T.Y."/>
            <person name="Karlsson M."/>
            <person name="Kohler A."/>
            <person name="Kues U."/>
            <person name="Lee Y.H."/>
            <person name="Lin Y.C."/>
            <person name="Lind M."/>
            <person name="Lindquist E."/>
            <person name="Lombard V."/>
            <person name="Lucas S."/>
            <person name="Lunden K."/>
            <person name="Morin E."/>
            <person name="Murat C."/>
            <person name="Park J."/>
            <person name="Raffaello T."/>
            <person name="Rouze P."/>
            <person name="Salamov A."/>
            <person name="Schmutz J."/>
            <person name="Solheim H."/>
            <person name="Stahlberg J."/>
            <person name="Velez H."/>
            <person name="de Vries R.P."/>
            <person name="Wiebenga A."/>
            <person name="Woodward S."/>
            <person name="Yakovlev I."/>
            <person name="Garbelotto M."/>
            <person name="Martin F."/>
            <person name="Grigoriev I.V."/>
            <person name="Stenlid J."/>
        </authorList>
    </citation>
    <scope>NUCLEOTIDE SEQUENCE [LARGE SCALE GENOMIC DNA]</scope>
    <source>
        <strain evidence="2 3">TC 32-1</strain>
    </source>
</reference>
<dbReference type="HOGENOM" id="CLU_2549137_0_0_1"/>
<name>W4KKM1_HETIT</name>
<dbReference type="EMBL" id="KI925455">
    <property type="protein sequence ID" value="ETW86393.1"/>
    <property type="molecule type" value="Genomic_DNA"/>
</dbReference>
<dbReference type="RefSeq" id="XP_009543135.1">
    <property type="nucleotide sequence ID" value="XM_009544840.1"/>
</dbReference>
<dbReference type="GeneID" id="20668731"/>
<organism evidence="2 3">
    <name type="scientific">Heterobasidion irregulare (strain TC 32-1)</name>
    <dbReference type="NCBI Taxonomy" id="747525"/>
    <lineage>
        <taxon>Eukaryota</taxon>
        <taxon>Fungi</taxon>
        <taxon>Dikarya</taxon>
        <taxon>Basidiomycota</taxon>
        <taxon>Agaricomycotina</taxon>
        <taxon>Agaricomycetes</taxon>
        <taxon>Russulales</taxon>
        <taxon>Bondarzewiaceae</taxon>
        <taxon>Heterobasidion</taxon>
        <taxon>Heterobasidion annosum species complex</taxon>
    </lineage>
</organism>
<gene>
    <name evidence="2" type="ORF">HETIRDRAFT_233462</name>
</gene>
<sequence>LMRAHATPQRHAPAFACDPHPPARVLSIPHPSPLAHTRPPPKQTSTPAPRPRRAPPRTKLPPMRPVPAPKYAHSHSPCSLRPC</sequence>
<feature type="non-terminal residue" evidence="2">
    <location>
        <position position="83"/>
    </location>
</feature>
<dbReference type="KEGG" id="hir:HETIRDRAFT_233462"/>
<evidence type="ECO:0000313" key="3">
    <source>
        <dbReference type="Proteomes" id="UP000030671"/>
    </source>
</evidence>
<keyword evidence="3" id="KW-1185">Reference proteome</keyword>
<proteinExistence type="predicted"/>
<protein>
    <submittedName>
        <fullName evidence="2">Uncharacterized protein</fullName>
    </submittedName>
</protein>
<dbReference type="AlphaFoldDB" id="W4KKM1"/>